<keyword evidence="1" id="KW-1185">Reference proteome</keyword>
<accession>A0AC58PZ59</accession>
<reference evidence="2" key="1">
    <citation type="submission" date="2025-08" db="UniProtKB">
        <authorList>
            <consortium name="RefSeq"/>
        </authorList>
    </citation>
    <scope>IDENTIFICATION</scope>
    <source>
        <tissue evidence="2">Blood</tissue>
    </source>
</reference>
<protein>
    <submittedName>
        <fullName evidence="2">A-kinase anchor protein 14 isoform X1</fullName>
    </submittedName>
</protein>
<dbReference type="Proteomes" id="UP001732780">
    <property type="component" value="Chromosome X"/>
</dbReference>
<proteinExistence type="predicted"/>
<name>A0AC58PZ59_CAMBA</name>
<evidence type="ECO:0000313" key="1">
    <source>
        <dbReference type="Proteomes" id="UP001732780"/>
    </source>
</evidence>
<organism evidence="1 2">
    <name type="scientific">Camelus bactrianus</name>
    <name type="common">Bactrian camel</name>
    <dbReference type="NCBI Taxonomy" id="9837"/>
    <lineage>
        <taxon>Eukaryota</taxon>
        <taxon>Metazoa</taxon>
        <taxon>Chordata</taxon>
        <taxon>Craniata</taxon>
        <taxon>Vertebrata</taxon>
        <taxon>Euteleostomi</taxon>
        <taxon>Mammalia</taxon>
        <taxon>Eutheria</taxon>
        <taxon>Laurasiatheria</taxon>
        <taxon>Artiodactyla</taxon>
        <taxon>Tylopoda</taxon>
        <taxon>Camelidae</taxon>
        <taxon>Camelus</taxon>
    </lineage>
</organism>
<gene>
    <name evidence="2" type="primary">AKAP14</name>
</gene>
<dbReference type="RefSeq" id="XP_074215321.1">
    <property type="nucleotide sequence ID" value="XM_074359220.1"/>
</dbReference>
<sequence length="467" mass="52675">MNMTEGAAIKRRELKAHGARVWRPEGPPPPPRLSLWPLVLWRQPPLPGAFAPCPQFRKTLTATLTGLQSNHGEHRTLGTSSPPSHTRAGRPRPLRPAGRRREAQAGGAHGPPRVVGLPGSGRGTRSPRADRPAAPRQGLEGPRGGSPGHVLAHRLHVLAGRQKHPRRRARLGRTCPLRCMRVQKASQSGEPRGQNLSLQRGAWLGIREAFGLRFPLVEIGVALAVLVNIPSGNPWEKLLRDCLRLSWLLLFQTRIWSLSQKKMKRTKHVRFQEEVNVAKETTSQTADTQDTSSVTEVALALAKDVIAAAVQSVKEAENPIKNIDWVTHGEFTAERGRKQIEQFVLKWEYHSRWVHYTDFLRREDMGHSIFHYIYCVRWSIPTAQIPIAQITAGVYFTIKIHKKKPPDTPIDVSYVFEGQSLVHRPGMIRFREKWLRDIIEAKCILINPNMFQFNSIGIFQNIVGLDF</sequence>
<evidence type="ECO:0000313" key="2">
    <source>
        <dbReference type="RefSeq" id="XP_074215321.1"/>
    </source>
</evidence>